<dbReference type="SUPFAM" id="SSF51735">
    <property type="entry name" value="NAD(P)-binding Rossmann-fold domains"/>
    <property type="match status" value="1"/>
</dbReference>
<comment type="catalytic activity">
    <reaction evidence="4">
        <text>L-proline + NADP(+) = (S)-1-pyrroline-5-carboxylate + NADPH + 2 H(+)</text>
        <dbReference type="Rhea" id="RHEA:14109"/>
        <dbReference type="ChEBI" id="CHEBI:15378"/>
        <dbReference type="ChEBI" id="CHEBI:17388"/>
        <dbReference type="ChEBI" id="CHEBI:57783"/>
        <dbReference type="ChEBI" id="CHEBI:58349"/>
        <dbReference type="ChEBI" id="CHEBI:60039"/>
        <dbReference type="EC" id="1.5.1.2"/>
    </reaction>
</comment>
<organism evidence="8 9">
    <name type="scientific">Devosia yakushimensis</name>
    <dbReference type="NCBI Taxonomy" id="470028"/>
    <lineage>
        <taxon>Bacteria</taxon>
        <taxon>Pseudomonadati</taxon>
        <taxon>Pseudomonadota</taxon>
        <taxon>Alphaproteobacteria</taxon>
        <taxon>Hyphomicrobiales</taxon>
        <taxon>Devosiaceae</taxon>
        <taxon>Devosia</taxon>
    </lineage>
</organism>
<dbReference type="PANTHER" id="PTHR11645:SF0">
    <property type="entry name" value="PYRROLINE-5-CARBOXYLATE REDUCTASE 3"/>
    <property type="match status" value="1"/>
</dbReference>
<dbReference type="Gene3D" id="3.40.50.720">
    <property type="entry name" value="NAD(P)-binding Rossmann-like Domain"/>
    <property type="match status" value="1"/>
</dbReference>
<evidence type="ECO:0000256" key="2">
    <source>
        <dbReference type="ARBA" id="ARBA00022857"/>
    </source>
</evidence>
<dbReference type="PIRSF" id="PIRSF000193">
    <property type="entry name" value="Pyrrol-5-carb_rd"/>
    <property type="match status" value="1"/>
</dbReference>
<dbReference type="SUPFAM" id="SSF48179">
    <property type="entry name" value="6-phosphogluconate dehydrogenase C-terminal domain-like"/>
    <property type="match status" value="1"/>
</dbReference>
<dbReference type="HAMAP" id="MF_01925">
    <property type="entry name" value="P5C_reductase"/>
    <property type="match status" value="1"/>
</dbReference>
<comment type="catalytic activity">
    <reaction evidence="4">
        <text>L-proline + NAD(+) = (S)-1-pyrroline-5-carboxylate + NADH + 2 H(+)</text>
        <dbReference type="Rhea" id="RHEA:14105"/>
        <dbReference type="ChEBI" id="CHEBI:15378"/>
        <dbReference type="ChEBI" id="CHEBI:17388"/>
        <dbReference type="ChEBI" id="CHEBI:57540"/>
        <dbReference type="ChEBI" id="CHEBI:57945"/>
        <dbReference type="ChEBI" id="CHEBI:60039"/>
        <dbReference type="EC" id="1.5.1.2"/>
    </reaction>
</comment>
<comment type="subcellular location">
    <subcellularLocation>
        <location evidence="4">Cytoplasm</location>
    </subcellularLocation>
</comment>
<evidence type="ECO:0000313" key="8">
    <source>
        <dbReference type="EMBL" id="GLQ08607.1"/>
    </source>
</evidence>
<name>A0ABQ5UBB3_9HYPH</name>
<keyword evidence="9" id="KW-1185">Reference proteome</keyword>
<keyword evidence="4" id="KW-0028">Amino-acid biosynthesis</keyword>
<keyword evidence="2 4" id="KW-0521">NADP</keyword>
<evidence type="ECO:0000259" key="6">
    <source>
        <dbReference type="Pfam" id="PF03807"/>
    </source>
</evidence>
<keyword evidence="4" id="KW-0963">Cytoplasm</keyword>
<accession>A0ABQ5UBB3</accession>
<sequence length="274" mass="27929">MSTSLRDIGPVMLVGAGKMGLAMAKGWLDAGLPTSNLILIHPSPGEYTKAFAEDYGLQIYAEASGLLPNVLVLAVKPQVIDGVMETLRPVVGPQTLVVSVAAGIDIARLARGTGTGRVVRTMPNTPAQIGKGITGAVAAPDVTAAEKASVDALLSASGQVVWLADEGDIDALTAISGCGPAYVFNMVEALAAAGEQQGLAPALAMQLARQTVIGAAALMEADPAPVAVLRQNVTSPKGVTAEALAVLMADDGLTPLMERAVDAARKRSEELGRS</sequence>
<feature type="domain" description="Pyrroline-5-carboxylate reductase dimerisation" evidence="7">
    <location>
        <begin position="166"/>
        <end position="271"/>
    </location>
</feature>
<comment type="similarity">
    <text evidence="1 4">Belongs to the pyrroline-5-carboxylate reductase family.</text>
</comment>
<comment type="pathway">
    <text evidence="4">Amino-acid biosynthesis; L-proline biosynthesis; L-proline from L-glutamate 5-semialdehyde: step 1/1.</text>
</comment>
<evidence type="ECO:0000256" key="5">
    <source>
        <dbReference type="NCBIfam" id="TIGR00112"/>
    </source>
</evidence>
<evidence type="ECO:0000256" key="1">
    <source>
        <dbReference type="ARBA" id="ARBA00005525"/>
    </source>
</evidence>
<dbReference type="Pfam" id="PF03807">
    <property type="entry name" value="F420_oxidored"/>
    <property type="match status" value="1"/>
</dbReference>
<dbReference type="InterPro" id="IPR029036">
    <property type="entry name" value="P5CR_dimer"/>
</dbReference>
<evidence type="ECO:0000256" key="3">
    <source>
        <dbReference type="ARBA" id="ARBA00023002"/>
    </source>
</evidence>
<dbReference type="InterPro" id="IPR036291">
    <property type="entry name" value="NAD(P)-bd_dom_sf"/>
</dbReference>
<comment type="function">
    <text evidence="4">Catalyzes the reduction of 1-pyrroline-5-carboxylate (PCA) to L-proline.</text>
</comment>
<comment type="caution">
    <text evidence="8">The sequence shown here is derived from an EMBL/GenBank/DDBJ whole genome shotgun (WGS) entry which is preliminary data.</text>
</comment>
<reference evidence="8" key="1">
    <citation type="journal article" date="2014" name="Int. J. Syst. Evol. Microbiol.">
        <title>Complete genome of a new Firmicutes species belonging to the dominant human colonic microbiota ('Ruminococcus bicirculans') reveals two chromosomes and a selective capacity to utilize plant glucans.</title>
        <authorList>
            <consortium name="NISC Comparative Sequencing Program"/>
            <person name="Wegmann U."/>
            <person name="Louis P."/>
            <person name="Goesmann A."/>
            <person name="Henrissat B."/>
            <person name="Duncan S.H."/>
            <person name="Flint H.J."/>
        </authorList>
    </citation>
    <scope>NUCLEOTIDE SEQUENCE</scope>
    <source>
        <strain evidence="8">NBRC 103855</strain>
    </source>
</reference>
<dbReference type="InterPro" id="IPR028939">
    <property type="entry name" value="P5C_Rdtase_cat_N"/>
</dbReference>
<dbReference type="EMBL" id="BSNG01000001">
    <property type="protein sequence ID" value="GLQ08607.1"/>
    <property type="molecule type" value="Genomic_DNA"/>
</dbReference>
<dbReference type="Gene3D" id="1.10.3730.10">
    <property type="entry name" value="ProC C-terminal domain-like"/>
    <property type="match status" value="1"/>
</dbReference>
<keyword evidence="4" id="KW-0641">Proline biosynthesis</keyword>
<evidence type="ECO:0000313" key="9">
    <source>
        <dbReference type="Proteomes" id="UP001161406"/>
    </source>
</evidence>
<dbReference type="NCBIfam" id="TIGR00112">
    <property type="entry name" value="proC"/>
    <property type="match status" value="1"/>
</dbReference>
<dbReference type="InterPro" id="IPR000304">
    <property type="entry name" value="Pyrroline-COOH_reductase"/>
</dbReference>
<gene>
    <name evidence="4 8" type="primary">proC</name>
    <name evidence="8" type="ORF">GCM10007913_05390</name>
</gene>
<dbReference type="EC" id="1.5.1.2" evidence="4 5"/>
<proteinExistence type="inferred from homology"/>
<keyword evidence="3 4" id="KW-0560">Oxidoreductase</keyword>
<reference evidence="8" key="2">
    <citation type="submission" date="2023-01" db="EMBL/GenBank/DDBJ databases">
        <title>Draft genome sequence of Devosia yakushimensis strain NBRC 103855.</title>
        <authorList>
            <person name="Sun Q."/>
            <person name="Mori K."/>
        </authorList>
    </citation>
    <scope>NUCLEOTIDE SEQUENCE</scope>
    <source>
        <strain evidence="8">NBRC 103855</strain>
    </source>
</reference>
<dbReference type="Proteomes" id="UP001161406">
    <property type="component" value="Unassembled WGS sequence"/>
</dbReference>
<dbReference type="InterPro" id="IPR008927">
    <property type="entry name" value="6-PGluconate_DH-like_C_sf"/>
</dbReference>
<evidence type="ECO:0000259" key="7">
    <source>
        <dbReference type="Pfam" id="PF14748"/>
    </source>
</evidence>
<feature type="domain" description="Pyrroline-5-carboxylate reductase catalytic N-terminal" evidence="6">
    <location>
        <begin position="12"/>
        <end position="103"/>
    </location>
</feature>
<dbReference type="PANTHER" id="PTHR11645">
    <property type="entry name" value="PYRROLINE-5-CARBOXYLATE REDUCTASE"/>
    <property type="match status" value="1"/>
</dbReference>
<protein>
    <recommendedName>
        <fullName evidence="4 5">Pyrroline-5-carboxylate reductase</fullName>
        <shortName evidence="4">P5C reductase</shortName>
        <shortName evidence="4">P5CR</shortName>
        <ecNumber evidence="4 5">1.5.1.2</ecNumber>
    </recommendedName>
    <alternativeName>
        <fullName evidence="4">PCA reductase</fullName>
    </alternativeName>
</protein>
<dbReference type="Pfam" id="PF14748">
    <property type="entry name" value="P5CR_dimer"/>
    <property type="match status" value="1"/>
</dbReference>
<evidence type="ECO:0000256" key="4">
    <source>
        <dbReference type="HAMAP-Rule" id="MF_01925"/>
    </source>
</evidence>